<organism evidence="2 3">
    <name type="scientific">Igneacidithiobacillus copahuensis</name>
    <dbReference type="NCBI Taxonomy" id="2724909"/>
    <lineage>
        <taxon>Bacteria</taxon>
        <taxon>Pseudomonadati</taxon>
        <taxon>Pseudomonadota</taxon>
        <taxon>Acidithiobacillia</taxon>
        <taxon>Acidithiobacillales</taxon>
        <taxon>Acidithiobacillaceae</taxon>
        <taxon>Igneacidithiobacillus</taxon>
    </lineage>
</organism>
<dbReference type="Proteomes" id="UP001197378">
    <property type="component" value="Unassembled WGS sequence"/>
</dbReference>
<dbReference type="RefSeq" id="WP_215872648.1">
    <property type="nucleotide sequence ID" value="NZ_JAAXYO010000090.1"/>
</dbReference>
<proteinExistence type="predicted"/>
<feature type="chain" id="PRO_5042261839" description="Penicillin-binding protein activator LpoB" evidence="1">
    <location>
        <begin position="21"/>
        <end position="177"/>
    </location>
</feature>
<dbReference type="Gene3D" id="3.40.50.10610">
    <property type="entry name" value="ABC-type transport auxiliary lipoprotein component"/>
    <property type="match status" value="1"/>
</dbReference>
<dbReference type="AlphaFoldDB" id="A0AAE2YPU8"/>
<reference evidence="2" key="1">
    <citation type="journal article" date="2021" name="ISME J.">
        <title>Genomic evolution of the class Acidithiobacillia: deep-branching Proteobacteria living in extreme acidic conditions.</title>
        <authorList>
            <person name="Moya-Beltran A."/>
            <person name="Beard S."/>
            <person name="Rojas-Villalobos C."/>
            <person name="Issotta F."/>
            <person name="Gallardo Y."/>
            <person name="Ulloa R."/>
            <person name="Giaveno A."/>
            <person name="Degli Esposti M."/>
            <person name="Johnson D.B."/>
            <person name="Quatrini R."/>
        </authorList>
    </citation>
    <scope>NUCLEOTIDE SEQUENCE</scope>
    <source>
        <strain evidence="2">VAN18-1</strain>
    </source>
</reference>
<evidence type="ECO:0000313" key="3">
    <source>
        <dbReference type="Proteomes" id="UP001197378"/>
    </source>
</evidence>
<feature type="signal peptide" evidence="1">
    <location>
        <begin position="1"/>
        <end position="20"/>
    </location>
</feature>
<evidence type="ECO:0000313" key="2">
    <source>
        <dbReference type="EMBL" id="MBU2788004.1"/>
    </source>
</evidence>
<dbReference type="EMBL" id="JAAXYO010000090">
    <property type="protein sequence ID" value="MBU2788004.1"/>
    <property type="molecule type" value="Genomic_DNA"/>
</dbReference>
<accession>A0AAE2YPU8</accession>
<evidence type="ECO:0008006" key="4">
    <source>
        <dbReference type="Google" id="ProtNLM"/>
    </source>
</evidence>
<keyword evidence="3" id="KW-1185">Reference proteome</keyword>
<gene>
    <name evidence="2" type="ORF">HFQ13_07280</name>
</gene>
<sequence>MNWRAVVVSVGLIASLGGCAGMNVQTAGPLADNKGSTWAVLPFANNTETPMANARAAAIAAGTLQSEGRPVLGNLPINTRTEALLGGDWKREYADALRQARADGARYALAGSVDEWDYRAGINAEPEVAMTLWVVDVANDKVVWSGVGSAHGGSLGRGGTGGVAQRLIQRLLNRALH</sequence>
<name>A0AAE2YPU8_9PROT</name>
<evidence type="ECO:0000256" key="1">
    <source>
        <dbReference type="SAM" id="SignalP"/>
    </source>
</evidence>
<comment type="caution">
    <text evidence="2">The sequence shown here is derived from an EMBL/GenBank/DDBJ whole genome shotgun (WGS) entry which is preliminary data.</text>
</comment>
<keyword evidence="1" id="KW-0732">Signal</keyword>
<dbReference type="PROSITE" id="PS51257">
    <property type="entry name" value="PROKAR_LIPOPROTEIN"/>
    <property type="match status" value="1"/>
</dbReference>
<protein>
    <recommendedName>
        <fullName evidence="4">Penicillin-binding protein activator LpoB</fullName>
    </recommendedName>
</protein>